<comment type="caution">
    <text evidence="4">The sequence shown here is derived from an EMBL/GenBank/DDBJ whole genome shotgun (WGS) entry which is preliminary data.</text>
</comment>
<reference evidence="4" key="1">
    <citation type="submission" date="2019-03" db="EMBL/GenBank/DDBJ databases">
        <title>Long read genome sequence of the mycoparasitic Pythium oligandrum ATCC 38472 isolated from sugarbeet rhizosphere.</title>
        <authorList>
            <person name="Gaulin E."/>
        </authorList>
    </citation>
    <scope>NUCLEOTIDE SEQUENCE</scope>
    <source>
        <strain evidence="4">ATCC 38472_TT</strain>
    </source>
</reference>
<dbReference type="Gene3D" id="2.20.25.20">
    <property type="match status" value="1"/>
</dbReference>
<dbReference type="InterPro" id="IPR035991">
    <property type="entry name" value="Casein_kinase_II_beta-like"/>
</dbReference>
<proteinExistence type="inferred from homology"/>
<dbReference type="GO" id="GO:0005956">
    <property type="term" value="C:protein kinase CK2 complex"/>
    <property type="evidence" value="ECO:0007669"/>
    <property type="project" value="UniProtKB-UniRule"/>
</dbReference>
<dbReference type="FunFam" id="1.10.1820.10:FF:000008">
    <property type="entry name" value="Casein kinase II subunit beta"/>
    <property type="match status" value="1"/>
</dbReference>
<comment type="subunit">
    <text evidence="2">Tetramer of two alpha and two beta subunits.</text>
</comment>
<feature type="region of interest" description="Disordered" evidence="3">
    <location>
        <begin position="206"/>
        <end position="238"/>
    </location>
</feature>
<comment type="similarity">
    <text evidence="1 2">Belongs to the casein kinase 2 subunit beta family.</text>
</comment>
<dbReference type="Gene3D" id="1.10.1820.10">
    <property type="entry name" value="protein kinase ck2 holoenzyme, chain C, domain 1"/>
    <property type="match status" value="1"/>
</dbReference>
<name>A0A8K1C3U2_PYTOL</name>
<dbReference type="PRINTS" id="PR00472">
    <property type="entry name" value="CASNKINASEII"/>
</dbReference>
<protein>
    <recommendedName>
        <fullName evidence="2">Casein kinase II subunit beta</fullName>
        <shortName evidence="2">CK II beta</shortName>
    </recommendedName>
</protein>
<dbReference type="GO" id="GO:0019887">
    <property type="term" value="F:protein kinase regulator activity"/>
    <property type="evidence" value="ECO:0007669"/>
    <property type="project" value="InterPro"/>
</dbReference>
<organism evidence="4 5">
    <name type="scientific">Pythium oligandrum</name>
    <name type="common">Mycoparasitic fungus</name>
    <dbReference type="NCBI Taxonomy" id="41045"/>
    <lineage>
        <taxon>Eukaryota</taxon>
        <taxon>Sar</taxon>
        <taxon>Stramenopiles</taxon>
        <taxon>Oomycota</taxon>
        <taxon>Peronosporomycetes</taxon>
        <taxon>Pythiales</taxon>
        <taxon>Pythiaceae</taxon>
        <taxon>Pythium</taxon>
    </lineage>
</organism>
<dbReference type="SUPFAM" id="SSF57798">
    <property type="entry name" value="Casein kinase II beta subunit"/>
    <property type="match status" value="1"/>
</dbReference>
<keyword evidence="5" id="KW-1185">Reference proteome</keyword>
<evidence type="ECO:0000256" key="1">
    <source>
        <dbReference type="ARBA" id="ARBA00006941"/>
    </source>
</evidence>
<dbReference type="Pfam" id="PF01214">
    <property type="entry name" value="CK_II_beta"/>
    <property type="match status" value="1"/>
</dbReference>
<accession>A0A8K1C3U2</accession>
<dbReference type="PANTHER" id="PTHR11740">
    <property type="entry name" value="CASEIN KINASE II SUBUNIT BETA"/>
    <property type="match status" value="1"/>
</dbReference>
<dbReference type="Proteomes" id="UP000794436">
    <property type="component" value="Unassembled WGS sequence"/>
</dbReference>
<sequence>MSDYEEEDEKWIQWFCSLSGNEYFCEVPTSYIEDSFNLYGLRALIPNFQEAMNIILDMTDIPYDDDVPACAAELYGMIHARYIITSHGLDSMMKKYRDRDFGVCPRALCEGQPVVPAGMHDEWKKSEMKVFCPKCRDLYTPVTEYNSPPIDGAYFGTTFPHLFFMTYRELEPPPSTVIYVPRIFGYKIHNRGANRRRLALTALDEEDAQRRTSACGRRKGEEDVDTSAVKTKKRKQDL</sequence>
<evidence type="ECO:0000256" key="2">
    <source>
        <dbReference type="RuleBase" id="RU361268"/>
    </source>
</evidence>
<dbReference type="InterPro" id="IPR000704">
    <property type="entry name" value="Casein_kinase_II_reg-sub"/>
</dbReference>
<evidence type="ECO:0000313" key="4">
    <source>
        <dbReference type="EMBL" id="TMW55838.1"/>
    </source>
</evidence>
<dbReference type="OrthoDB" id="3971593at2759"/>
<gene>
    <name evidence="4" type="ORF">Poli38472_008486</name>
</gene>
<dbReference type="PANTHER" id="PTHR11740:SF0">
    <property type="entry name" value="CASEIN KINASE II SUBUNIT BETA"/>
    <property type="match status" value="1"/>
</dbReference>
<dbReference type="SMART" id="SM01085">
    <property type="entry name" value="CK_II_beta"/>
    <property type="match status" value="1"/>
</dbReference>
<dbReference type="EMBL" id="SPLM01000146">
    <property type="protein sequence ID" value="TMW55838.1"/>
    <property type="molecule type" value="Genomic_DNA"/>
</dbReference>
<evidence type="ECO:0000313" key="5">
    <source>
        <dbReference type="Proteomes" id="UP000794436"/>
    </source>
</evidence>
<dbReference type="AlphaFoldDB" id="A0A8K1C3U2"/>
<dbReference type="InterPro" id="IPR016149">
    <property type="entry name" value="Casein_kin_II_reg-sub_N"/>
</dbReference>
<evidence type="ECO:0000256" key="3">
    <source>
        <dbReference type="SAM" id="MobiDB-lite"/>
    </source>
</evidence>
<dbReference type="GO" id="GO:0005737">
    <property type="term" value="C:cytoplasm"/>
    <property type="evidence" value="ECO:0007669"/>
    <property type="project" value="TreeGrafter"/>
</dbReference>
<dbReference type="FunFam" id="2.20.25.20:FF:000001">
    <property type="entry name" value="Casein kinase II subunit beta"/>
    <property type="match status" value="1"/>
</dbReference>